<gene>
    <name evidence="1" type="ORF">M422DRAFT_119968</name>
</gene>
<dbReference type="OrthoDB" id="443402at2759"/>
<evidence type="ECO:0000313" key="2">
    <source>
        <dbReference type="Proteomes" id="UP000054279"/>
    </source>
</evidence>
<accession>A0A0C9VDF4</accession>
<evidence type="ECO:0000313" key="1">
    <source>
        <dbReference type="EMBL" id="KIJ45079.1"/>
    </source>
</evidence>
<sequence length="52" mass="6091">DTSFEPHPTDFPYVVLEYPNTNAREVFPLLVPRDEDHYSPLLEVKKSLFTII</sequence>
<feature type="non-terminal residue" evidence="1">
    <location>
        <position position="1"/>
    </location>
</feature>
<reference evidence="1 2" key="1">
    <citation type="submission" date="2014-06" db="EMBL/GenBank/DDBJ databases">
        <title>Evolutionary Origins and Diversification of the Mycorrhizal Mutualists.</title>
        <authorList>
            <consortium name="DOE Joint Genome Institute"/>
            <consortium name="Mycorrhizal Genomics Consortium"/>
            <person name="Kohler A."/>
            <person name="Kuo A."/>
            <person name="Nagy L.G."/>
            <person name="Floudas D."/>
            <person name="Copeland A."/>
            <person name="Barry K.W."/>
            <person name="Cichocki N."/>
            <person name="Veneault-Fourrey C."/>
            <person name="LaButti K."/>
            <person name="Lindquist E.A."/>
            <person name="Lipzen A."/>
            <person name="Lundell T."/>
            <person name="Morin E."/>
            <person name="Murat C."/>
            <person name="Riley R."/>
            <person name="Ohm R."/>
            <person name="Sun H."/>
            <person name="Tunlid A."/>
            <person name="Henrissat B."/>
            <person name="Grigoriev I.V."/>
            <person name="Hibbett D.S."/>
            <person name="Martin F."/>
        </authorList>
    </citation>
    <scope>NUCLEOTIDE SEQUENCE [LARGE SCALE GENOMIC DNA]</scope>
    <source>
        <strain evidence="1 2">SS14</strain>
    </source>
</reference>
<keyword evidence="2" id="KW-1185">Reference proteome</keyword>
<protein>
    <submittedName>
        <fullName evidence="1">Uncharacterized protein</fullName>
    </submittedName>
</protein>
<proteinExistence type="predicted"/>
<dbReference type="Gene3D" id="1.10.260.170">
    <property type="match status" value="1"/>
</dbReference>
<dbReference type="HOGENOM" id="CLU_3093246_0_0_1"/>
<dbReference type="AlphaFoldDB" id="A0A0C9VDF4"/>
<name>A0A0C9VDF4_SPHS4</name>
<feature type="non-terminal residue" evidence="1">
    <location>
        <position position="52"/>
    </location>
</feature>
<organism evidence="1 2">
    <name type="scientific">Sphaerobolus stellatus (strain SS14)</name>
    <dbReference type="NCBI Taxonomy" id="990650"/>
    <lineage>
        <taxon>Eukaryota</taxon>
        <taxon>Fungi</taxon>
        <taxon>Dikarya</taxon>
        <taxon>Basidiomycota</taxon>
        <taxon>Agaricomycotina</taxon>
        <taxon>Agaricomycetes</taxon>
        <taxon>Phallomycetidae</taxon>
        <taxon>Geastrales</taxon>
        <taxon>Sphaerobolaceae</taxon>
        <taxon>Sphaerobolus</taxon>
    </lineage>
</organism>
<dbReference type="Proteomes" id="UP000054279">
    <property type="component" value="Unassembled WGS sequence"/>
</dbReference>
<dbReference type="EMBL" id="KN837113">
    <property type="protein sequence ID" value="KIJ45079.1"/>
    <property type="molecule type" value="Genomic_DNA"/>
</dbReference>